<dbReference type="InterPro" id="IPR017853">
    <property type="entry name" value="GH"/>
</dbReference>
<dbReference type="Pfam" id="PF02838">
    <property type="entry name" value="Glyco_hydro_20b"/>
    <property type="match status" value="1"/>
</dbReference>
<keyword evidence="4" id="KW-0732">Signal</keyword>
<dbReference type="PANTHER" id="PTHR43678:SF1">
    <property type="entry name" value="BETA-N-ACETYLHEXOSAMINIDASE"/>
    <property type="match status" value="1"/>
</dbReference>
<reference evidence="6 7" key="1">
    <citation type="submission" date="2024-09" db="EMBL/GenBank/DDBJ databases">
        <authorList>
            <person name="Sun Q."/>
            <person name="Mori K."/>
        </authorList>
    </citation>
    <scope>NUCLEOTIDE SEQUENCE [LARGE SCALE GENOMIC DNA]</scope>
    <source>
        <strain evidence="6 7">CGMCC 1.15906</strain>
    </source>
</reference>
<dbReference type="InterPro" id="IPR000421">
    <property type="entry name" value="FA58C"/>
</dbReference>
<dbReference type="InterPro" id="IPR052764">
    <property type="entry name" value="GH20_Enzymes"/>
</dbReference>
<accession>A0ABV6QKT0</accession>
<dbReference type="InterPro" id="IPR029018">
    <property type="entry name" value="Hex-like_dom2"/>
</dbReference>
<evidence type="ECO:0000256" key="4">
    <source>
        <dbReference type="SAM" id="SignalP"/>
    </source>
</evidence>
<organism evidence="6 7">
    <name type="scientific">Kribbella deserti</name>
    <dbReference type="NCBI Taxonomy" id="1926257"/>
    <lineage>
        <taxon>Bacteria</taxon>
        <taxon>Bacillati</taxon>
        <taxon>Actinomycetota</taxon>
        <taxon>Actinomycetes</taxon>
        <taxon>Propionibacteriales</taxon>
        <taxon>Kribbellaceae</taxon>
        <taxon>Kribbella</taxon>
    </lineage>
</organism>
<name>A0ABV6QKT0_9ACTN</name>
<evidence type="ECO:0000259" key="5">
    <source>
        <dbReference type="PROSITE" id="PS50022"/>
    </source>
</evidence>
<sequence>MSRLCTALLLVAGLLATATPPAISPASAATVEAEEVNAAPAVVPALQQWTGGTGQLRLRRDLRVTLRPADAVALREVAGQLRDDLRAITGWSVPVVVESRPTARDIAVRLDPAANVGPATAVAAKEGYQLDTTNGVRIVSRTTTGAFWATRSLLQMLVRQSPGEATVPVGSAIDWPNYAVRGFMLDVGRRWFDQKYVRDYVRYMSWFKLNTFQIHLNDNEITAPGGDWSKAQSAFRLASDNPRFAGLAAKDGSFSRADWDRLESVAADHHVTIVPEIDAPAHARAFIEFDPTLGLNGGNSDHLDLTKPTTTEFMKQVFDEFIPWFRGPAVHVGADEYPREYEPQYRQYFNDITAHVRSLGKTASAWGSFSVMAGSANGYDRDVTINSWNNSWYGPKAALADGYPLINTNDALLYIVPFANYYHGRGLDGRWLFDNWQPNVFAGGQTVDAADPLLRGAMSAVWNDLVHADYDELDVHGLVEPAFGVLAQKMWRGAEPGLSYESFMSRASALGIGPGTEMIATTLPTAGDPRLGITAGAVAPLAAGESATLSATVTNRGGTTLTRVQPAVELAATGVSIEPLSAGDGDLEAGESAVWSWRLTAQRTAPSAAAPAVLRVSALHRGIHLRSTTQTAVRTVPPAPEGLRHLSFTATASASSVEAGLDRLAARHVNDGDLTTRWASGYANGEWLQLTLAQPARVSSARLFWEAACASAYRIQVSADGTSWRDAATVGTSTCKDDTVTLNAPEPVKFVRMQGVTRATTYGYSLYEFWLYGS</sequence>
<comment type="caution">
    <text evidence="6">The sequence shown here is derived from an EMBL/GenBank/DDBJ whole genome shotgun (WGS) entry which is preliminary data.</text>
</comment>
<evidence type="ECO:0000313" key="7">
    <source>
        <dbReference type="Proteomes" id="UP001589890"/>
    </source>
</evidence>
<comment type="similarity">
    <text evidence="1">Belongs to the glycosyl hydrolase 20 family.</text>
</comment>
<dbReference type="InterPro" id="IPR015883">
    <property type="entry name" value="Glyco_hydro_20_cat"/>
</dbReference>
<dbReference type="Gene3D" id="3.30.379.10">
    <property type="entry name" value="Chitobiase/beta-hexosaminidase domain 2-like"/>
    <property type="match status" value="1"/>
</dbReference>
<keyword evidence="2" id="KW-0378">Hydrolase</keyword>
<dbReference type="Proteomes" id="UP001589890">
    <property type="component" value="Unassembled WGS sequence"/>
</dbReference>
<dbReference type="PROSITE" id="PS50022">
    <property type="entry name" value="FA58C_3"/>
    <property type="match status" value="1"/>
</dbReference>
<keyword evidence="7" id="KW-1185">Reference proteome</keyword>
<feature type="signal peptide" evidence="4">
    <location>
        <begin position="1"/>
        <end position="28"/>
    </location>
</feature>
<dbReference type="PRINTS" id="PR00738">
    <property type="entry name" value="GLHYDRLASE20"/>
</dbReference>
<dbReference type="CDD" id="cd06564">
    <property type="entry name" value="GH20_DspB_LnbB-like"/>
    <property type="match status" value="1"/>
</dbReference>
<dbReference type="InterPro" id="IPR008979">
    <property type="entry name" value="Galactose-bd-like_sf"/>
</dbReference>
<keyword evidence="3" id="KW-0326">Glycosidase</keyword>
<dbReference type="InterPro" id="IPR015882">
    <property type="entry name" value="HEX_bac_N"/>
</dbReference>
<dbReference type="Pfam" id="PF00754">
    <property type="entry name" value="F5_F8_type_C"/>
    <property type="match status" value="1"/>
</dbReference>
<dbReference type="Gene3D" id="3.20.20.80">
    <property type="entry name" value="Glycosidases"/>
    <property type="match status" value="1"/>
</dbReference>
<dbReference type="InterPro" id="IPR025705">
    <property type="entry name" value="Beta_hexosaminidase_sua/sub"/>
</dbReference>
<dbReference type="SUPFAM" id="SSF55545">
    <property type="entry name" value="beta-N-acetylhexosaminidase-like domain"/>
    <property type="match status" value="1"/>
</dbReference>
<dbReference type="SUPFAM" id="SSF51445">
    <property type="entry name" value="(Trans)glycosidases"/>
    <property type="match status" value="1"/>
</dbReference>
<evidence type="ECO:0000256" key="1">
    <source>
        <dbReference type="ARBA" id="ARBA00006285"/>
    </source>
</evidence>
<evidence type="ECO:0000256" key="2">
    <source>
        <dbReference type="ARBA" id="ARBA00022801"/>
    </source>
</evidence>
<evidence type="ECO:0000256" key="3">
    <source>
        <dbReference type="ARBA" id="ARBA00023295"/>
    </source>
</evidence>
<dbReference type="RefSeq" id="WP_380047450.1">
    <property type="nucleotide sequence ID" value="NZ_JBHLTC010000018.1"/>
</dbReference>
<dbReference type="SUPFAM" id="SSF49785">
    <property type="entry name" value="Galactose-binding domain-like"/>
    <property type="match status" value="1"/>
</dbReference>
<evidence type="ECO:0000313" key="6">
    <source>
        <dbReference type="EMBL" id="MFC0625241.1"/>
    </source>
</evidence>
<protein>
    <submittedName>
        <fullName evidence="6">Family 20 glycosylhydrolase</fullName>
    </submittedName>
</protein>
<feature type="chain" id="PRO_5045179799" evidence="4">
    <location>
        <begin position="29"/>
        <end position="774"/>
    </location>
</feature>
<proteinExistence type="inferred from homology"/>
<dbReference type="EMBL" id="JBHLTC010000018">
    <property type="protein sequence ID" value="MFC0625241.1"/>
    <property type="molecule type" value="Genomic_DNA"/>
</dbReference>
<dbReference type="Pfam" id="PF00728">
    <property type="entry name" value="Glyco_hydro_20"/>
    <property type="match status" value="1"/>
</dbReference>
<dbReference type="PANTHER" id="PTHR43678">
    <property type="entry name" value="PUTATIVE (AFU_ORTHOLOGUE AFUA_2G00640)-RELATED"/>
    <property type="match status" value="1"/>
</dbReference>
<gene>
    <name evidence="6" type="ORF">ACFFGN_14275</name>
</gene>
<feature type="domain" description="F5/8 type C" evidence="5">
    <location>
        <begin position="635"/>
        <end position="774"/>
    </location>
</feature>
<dbReference type="Gene3D" id="2.60.120.260">
    <property type="entry name" value="Galactose-binding domain-like"/>
    <property type="match status" value="1"/>
</dbReference>